<dbReference type="Pfam" id="PF05056">
    <property type="entry name" value="DUF674"/>
    <property type="match status" value="1"/>
</dbReference>
<dbReference type="EMBL" id="JBANQN010000006">
    <property type="protein sequence ID" value="KAK6787811.1"/>
    <property type="molecule type" value="Genomic_DNA"/>
</dbReference>
<sequence length="169" mass="18981">MTASEVTMKLLIDSKSKKVMFAEAGKECIDFLFQILALQIGSVIRLLTTKGMIGCLGNLYVSLQNLDNVYIQPNQKKDTLLKPKSAASVPLLLINNSPVQKQFYRCPNHKNVVASNVGLVKGVVTYMVLDDLVMKPCPLFQVSLCSTNSVLRMLVFSKRKLLVWEWMRL</sequence>
<dbReference type="InterPro" id="IPR007750">
    <property type="entry name" value="DUF674"/>
</dbReference>
<proteinExistence type="predicted"/>
<keyword evidence="2" id="KW-1185">Reference proteome</keyword>
<dbReference type="PANTHER" id="PTHR33103:SF111">
    <property type="entry name" value="DUF674 DOMAIN-CONTAINING PROTEIN"/>
    <property type="match status" value="1"/>
</dbReference>
<gene>
    <name evidence="1" type="ORF">RDI58_016336</name>
</gene>
<organism evidence="1 2">
    <name type="scientific">Solanum bulbocastanum</name>
    <name type="common">Wild potato</name>
    <dbReference type="NCBI Taxonomy" id="147425"/>
    <lineage>
        <taxon>Eukaryota</taxon>
        <taxon>Viridiplantae</taxon>
        <taxon>Streptophyta</taxon>
        <taxon>Embryophyta</taxon>
        <taxon>Tracheophyta</taxon>
        <taxon>Spermatophyta</taxon>
        <taxon>Magnoliopsida</taxon>
        <taxon>eudicotyledons</taxon>
        <taxon>Gunneridae</taxon>
        <taxon>Pentapetalae</taxon>
        <taxon>asterids</taxon>
        <taxon>lamiids</taxon>
        <taxon>Solanales</taxon>
        <taxon>Solanaceae</taxon>
        <taxon>Solanoideae</taxon>
        <taxon>Solaneae</taxon>
        <taxon>Solanum</taxon>
    </lineage>
</organism>
<dbReference type="Proteomes" id="UP001371456">
    <property type="component" value="Unassembled WGS sequence"/>
</dbReference>
<protein>
    <submittedName>
        <fullName evidence="1">Uncharacterized protein</fullName>
    </submittedName>
</protein>
<name>A0AAN8YDN3_SOLBU</name>
<accession>A0AAN8YDN3</accession>
<reference evidence="1 2" key="1">
    <citation type="submission" date="2024-02" db="EMBL/GenBank/DDBJ databases">
        <title>de novo genome assembly of Solanum bulbocastanum strain 11H21.</title>
        <authorList>
            <person name="Hosaka A.J."/>
        </authorList>
    </citation>
    <scope>NUCLEOTIDE SEQUENCE [LARGE SCALE GENOMIC DNA]</scope>
    <source>
        <tissue evidence="1">Young leaves</tissue>
    </source>
</reference>
<comment type="caution">
    <text evidence="1">The sequence shown here is derived from an EMBL/GenBank/DDBJ whole genome shotgun (WGS) entry which is preliminary data.</text>
</comment>
<dbReference type="AlphaFoldDB" id="A0AAN8YDN3"/>
<dbReference type="PANTHER" id="PTHR33103">
    <property type="entry name" value="OS01G0153900 PROTEIN"/>
    <property type="match status" value="1"/>
</dbReference>
<evidence type="ECO:0000313" key="1">
    <source>
        <dbReference type="EMBL" id="KAK6787811.1"/>
    </source>
</evidence>
<evidence type="ECO:0000313" key="2">
    <source>
        <dbReference type="Proteomes" id="UP001371456"/>
    </source>
</evidence>